<organism evidence="1 2">
    <name type="scientific">Apatococcus fuscideae</name>
    <dbReference type="NCBI Taxonomy" id="2026836"/>
    <lineage>
        <taxon>Eukaryota</taxon>
        <taxon>Viridiplantae</taxon>
        <taxon>Chlorophyta</taxon>
        <taxon>core chlorophytes</taxon>
        <taxon>Trebouxiophyceae</taxon>
        <taxon>Chlorellales</taxon>
        <taxon>Chlorellaceae</taxon>
        <taxon>Apatococcus</taxon>
    </lineage>
</organism>
<accession>A0AAW1SJ54</accession>
<evidence type="ECO:0000313" key="2">
    <source>
        <dbReference type="Proteomes" id="UP001485043"/>
    </source>
</evidence>
<name>A0AAW1SJ54_9CHLO</name>
<sequence length="105" mass="11768">MPTGCACTTFKGHATAATAIRVADWAGPDEFMAHNLTEAAALIRLRGADYAAANTPTPFNQFWRPSAWADAVQAYIPKRRLMRGEKWHSYEYNPLTPLIFYLCTM</sequence>
<protein>
    <submittedName>
        <fullName evidence="1">Uncharacterized protein</fullName>
    </submittedName>
</protein>
<proteinExistence type="predicted"/>
<dbReference type="Proteomes" id="UP001485043">
    <property type="component" value="Unassembled WGS sequence"/>
</dbReference>
<gene>
    <name evidence="1" type="ORF">WJX84_003515</name>
</gene>
<dbReference type="EMBL" id="JALJOV010001620">
    <property type="protein sequence ID" value="KAK9845553.1"/>
    <property type="molecule type" value="Genomic_DNA"/>
</dbReference>
<dbReference type="AlphaFoldDB" id="A0AAW1SJ54"/>
<reference evidence="1 2" key="1">
    <citation type="journal article" date="2024" name="Nat. Commun.">
        <title>Phylogenomics reveals the evolutionary origins of lichenization in chlorophyte algae.</title>
        <authorList>
            <person name="Puginier C."/>
            <person name="Libourel C."/>
            <person name="Otte J."/>
            <person name="Skaloud P."/>
            <person name="Haon M."/>
            <person name="Grisel S."/>
            <person name="Petersen M."/>
            <person name="Berrin J.G."/>
            <person name="Delaux P.M."/>
            <person name="Dal Grande F."/>
            <person name="Keller J."/>
        </authorList>
    </citation>
    <scope>NUCLEOTIDE SEQUENCE [LARGE SCALE GENOMIC DNA]</scope>
    <source>
        <strain evidence="1 2">SAG 2523</strain>
    </source>
</reference>
<comment type="caution">
    <text evidence="1">The sequence shown here is derived from an EMBL/GenBank/DDBJ whole genome shotgun (WGS) entry which is preliminary data.</text>
</comment>
<keyword evidence="2" id="KW-1185">Reference proteome</keyword>
<evidence type="ECO:0000313" key="1">
    <source>
        <dbReference type="EMBL" id="KAK9845553.1"/>
    </source>
</evidence>